<dbReference type="PANTHER" id="PTHR10642:SF26">
    <property type="entry name" value="RIBONUCLEASE H1"/>
    <property type="match status" value="1"/>
</dbReference>
<dbReference type="Gene3D" id="3.30.420.10">
    <property type="entry name" value="Ribonuclease H-like superfamily/Ribonuclease H"/>
    <property type="match status" value="1"/>
</dbReference>
<comment type="cofactor">
    <cofactor evidence="11">
        <name>Mg(2+)</name>
        <dbReference type="ChEBI" id="CHEBI:18420"/>
    </cofactor>
    <text evidence="11">Binds 1 Mg(2+) ion per subunit. May bind a second metal ion at a regulatory site, or after substrate binding.</text>
</comment>
<feature type="binding site" evidence="11">
    <location>
        <position position="134"/>
    </location>
    <ligand>
        <name>Mg(2+)</name>
        <dbReference type="ChEBI" id="CHEBI:18420"/>
        <label>2</label>
    </ligand>
</feature>
<dbReference type="PANTHER" id="PTHR10642">
    <property type="entry name" value="RIBONUCLEASE H1"/>
    <property type="match status" value="1"/>
</dbReference>
<dbReference type="HAMAP" id="MF_00042">
    <property type="entry name" value="RNase_H"/>
    <property type="match status" value="1"/>
</dbReference>
<evidence type="ECO:0000313" key="13">
    <source>
        <dbReference type="EMBL" id="HIV02728.1"/>
    </source>
</evidence>
<feature type="binding site" evidence="11">
    <location>
        <position position="9"/>
    </location>
    <ligand>
        <name>Mg(2+)</name>
        <dbReference type="ChEBI" id="CHEBI:18420"/>
        <label>1</label>
    </ligand>
</feature>
<comment type="caution">
    <text evidence="13">The sequence shown here is derived from an EMBL/GenBank/DDBJ whole genome shotgun (WGS) entry which is preliminary data.</text>
</comment>
<dbReference type="EC" id="3.1.26.4" evidence="5 11"/>
<evidence type="ECO:0000256" key="10">
    <source>
        <dbReference type="ARBA" id="ARBA00022842"/>
    </source>
</evidence>
<dbReference type="FunFam" id="3.30.420.10:FF:000089">
    <property type="entry name" value="Ribonuclease H"/>
    <property type="match status" value="1"/>
</dbReference>
<organism evidence="13 14">
    <name type="scientific">Candidatus Aphodoplasma excrementigallinarum</name>
    <dbReference type="NCBI Taxonomy" id="2840673"/>
    <lineage>
        <taxon>Bacteria</taxon>
        <taxon>Bacillati</taxon>
        <taxon>Bacillota</taxon>
        <taxon>Clostridia</taxon>
        <taxon>Eubacteriales</taxon>
        <taxon>Candidatus Aphodoplasma</taxon>
    </lineage>
</organism>
<evidence type="ECO:0000313" key="14">
    <source>
        <dbReference type="Proteomes" id="UP000886743"/>
    </source>
</evidence>
<feature type="binding site" evidence="11">
    <location>
        <position position="69"/>
    </location>
    <ligand>
        <name>Mg(2+)</name>
        <dbReference type="ChEBI" id="CHEBI:18420"/>
        <label>1</label>
    </ligand>
</feature>
<comment type="subunit">
    <text evidence="4 11">Monomer.</text>
</comment>
<evidence type="ECO:0000256" key="5">
    <source>
        <dbReference type="ARBA" id="ARBA00012180"/>
    </source>
</evidence>
<feature type="binding site" evidence="11">
    <location>
        <position position="9"/>
    </location>
    <ligand>
        <name>Mg(2+)</name>
        <dbReference type="ChEBI" id="CHEBI:18420"/>
        <label>2</label>
    </ligand>
</feature>
<dbReference type="Pfam" id="PF00075">
    <property type="entry name" value="RNase_H"/>
    <property type="match status" value="1"/>
</dbReference>
<dbReference type="InterPro" id="IPR036397">
    <property type="entry name" value="RNaseH_sf"/>
</dbReference>
<evidence type="ECO:0000256" key="9">
    <source>
        <dbReference type="ARBA" id="ARBA00022801"/>
    </source>
</evidence>
<dbReference type="PROSITE" id="PS50879">
    <property type="entry name" value="RNASE_H_1"/>
    <property type="match status" value="1"/>
</dbReference>
<evidence type="ECO:0000256" key="7">
    <source>
        <dbReference type="ARBA" id="ARBA00022723"/>
    </source>
</evidence>
<reference evidence="13" key="1">
    <citation type="submission" date="2020-10" db="EMBL/GenBank/DDBJ databases">
        <authorList>
            <person name="Gilroy R."/>
        </authorList>
    </citation>
    <scope>NUCLEOTIDE SEQUENCE</scope>
    <source>
        <strain evidence="13">4920</strain>
    </source>
</reference>
<accession>A0A9D1NGJ8</accession>
<reference evidence="13" key="2">
    <citation type="journal article" date="2021" name="PeerJ">
        <title>Extensive microbial diversity within the chicken gut microbiome revealed by metagenomics and culture.</title>
        <authorList>
            <person name="Gilroy R."/>
            <person name="Ravi A."/>
            <person name="Getino M."/>
            <person name="Pursley I."/>
            <person name="Horton D.L."/>
            <person name="Alikhan N.F."/>
            <person name="Baker D."/>
            <person name="Gharbi K."/>
            <person name="Hall N."/>
            <person name="Watson M."/>
            <person name="Adriaenssens E.M."/>
            <person name="Foster-Nyarko E."/>
            <person name="Jarju S."/>
            <person name="Secka A."/>
            <person name="Antonio M."/>
            <person name="Oren A."/>
            <person name="Chaudhuri R.R."/>
            <person name="La Ragione R."/>
            <person name="Hildebrand F."/>
            <person name="Pallen M.J."/>
        </authorList>
    </citation>
    <scope>NUCLEOTIDE SEQUENCE</scope>
    <source>
        <strain evidence="13">4920</strain>
    </source>
</reference>
<dbReference type="CDD" id="cd09278">
    <property type="entry name" value="RNase_HI_prokaryote_like"/>
    <property type="match status" value="1"/>
</dbReference>
<evidence type="ECO:0000256" key="2">
    <source>
        <dbReference type="ARBA" id="ARBA00004065"/>
    </source>
</evidence>
<dbReference type="Proteomes" id="UP000886743">
    <property type="component" value="Unassembled WGS sequence"/>
</dbReference>
<sequence length="155" mass="17472">MKEVLLFTDGACSGNPGKGGYGAILKYGSFEKEMSRGFVSTTNNRMELLAAIVGLEALKEPCIVDLYSDSKYLVDAVNKGWVYNWKKNGWKKSDKKSALNVDLWERLLALMETHRVTFHWVKGHDGHPENERCDRLAVLAYMGTSLYEDKGFVNS</sequence>
<dbReference type="SUPFAM" id="SSF53098">
    <property type="entry name" value="Ribonuclease H-like"/>
    <property type="match status" value="1"/>
</dbReference>
<protein>
    <recommendedName>
        <fullName evidence="5 11">Ribonuclease H</fullName>
        <shortName evidence="11">RNase H</shortName>
        <ecNumber evidence="5 11">3.1.26.4</ecNumber>
    </recommendedName>
</protein>
<dbReference type="NCBIfam" id="NF001236">
    <property type="entry name" value="PRK00203.1"/>
    <property type="match status" value="1"/>
</dbReference>
<keyword evidence="9 11" id="KW-0378">Hydrolase</keyword>
<dbReference type="GO" id="GO:0004523">
    <property type="term" value="F:RNA-DNA hybrid ribonuclease activity"/>
    <property type="evidence" value="ECO:0007669"/>
    <property type="project" value="UniProtKB-UniRule"/>
</dbReference>
<evidence type="ECO:0000256" key="11">
    <source>
        <dbReference type="HAMAP-Rule" id="MF_00042"/>
    </source>
</evidence>
<dbReference type="InterPro" id="IPR012337">
    <property type="entry name" value="RNaseH-like_sf"/>
</dbReference>
<evidence type="ECO:0000259" key="12">
    <source>
        <dbReference type="PROSITE" id="PS50879"/>
    </source>
</evidence>
<dbReference type="GO" id="GO:0005737">
    <property type="term" value="C:cytoplasm"/>
    <property type="evidence" value="ECO:0007669"/>
    <property type="project" value="UniProtKB-SubCell"/>
</dbReference>
<keyword evidence="11" id="KW-0963">Cytoplasm</keyword>
<comment type="function">
    <text evidence="2 11">Endonuclease that specifically degrades the RNA of RNA-DNA hybrids.</text>
</comment>
<feature type="binding site" evidence="11">
    <location>
        <position position="47"/>
    </location>
    <ligand>
        <name>Mg(2+)</name>
        <dbReference type="ChEBI" id="CHEBI:18420"/>
        <label>1</label>
    </ligand>
</feature>
<keyword evidence="8 11" id="KW-0255">Endonuclease</keyword>
<feature type="domain" description="RNase H type-1" evidence="12">
    <location>
        <begin position="1"/>
        <end position="142"/>
    </location>
</feature>
<dbReference type="GO" id="GO:0000287">
    <property type="term" value="F:magnesium ion binding"/>
    <property type="evidence" value="ECO:0007669"/>
    <property type="project" value="UniProtKB-UniRule"/>
</dbReference>
<dbReference type="GO" id="GO:0043137">
    <property type="term" value="P:DNA replication, removal of RNA primer"/>
    <property type="evidence" value="ECO:0007669"/>
    <property type="project" value="TreeGrafter"/>
</dbReference>
<dbReference type="EMBL" id="DVOF01000120">
    <property type="protein sequence ID" value="HIV02728.1"/>
    <property type="molecule type" value="Genomic_DNA"/>
</dbReference>
<dbReference type="AlphaFoldDB" id="A0A9D1NGJ8"/>
<evidence type="ECO:0000256" key="1">
    <source>
        <dbReference type="ARBA" id="ARBA00000077"/>
    </source>
</evidence>
<dbReference type="InterPro" id="IPR050092">
    <property type="entry name" value="RNase_H"/>
</dbReference>
<comment type="catalytic activity">
    <reaction evidence="1 11">
        <text>Endonucleolytic cleavage to 5'-phosphomonoester.</text>
        <dbReference type="EC" id="3.1.26.4"/>
    </reaction>
</comment>
<keyword evidence="10 11" id="KW-0460">Magnesium</keyword>
<comment type="similarity">
    <text evidence="3 11">Belongs to the RNase H family.</text>
</comment>
<keyword evidence="7 11" id="KW-0479">Metal-binding</keyword>
<evidence type="ECO:0000256" key="4">
    <source>
        <dbReference type="ARBA" id="ARBA00011245"/>
    </source>
</evidence>
<keyword evidence="6 11" id="KW-0540">Nuclease</keyword>
<dbReference type="InterPro" id="IPR022892">
    <property type="entry name" value="RNaseHI"/>
</dbReference>
<proteinExistence type="inferred from homology"/>
<dbReference type="InterPro" id="IPR002156">
    <property type="entry name" value="RNaseH_domain"/>
</dbReference>
<gene>
    <name evidence="11 13" type="primary">rnhA</name>
    <name evidence="13" type="ORF">IAC74_04075</name>
</gene>
<dbReference type="GO" id="GO:0003676">
    <property type="term" value="F:nucleic acid binding"/>
    <property type="evidence" value="ECO:0007669"/>
    <property type="project" value="InterPro"/>
</dbReference>
<evidence type="ECO:0000256" key="3">
    <source>
        <dbReference type="ARBA" id="ARBA00005300"/>
    </source>
</evidence>
<name>A0A9D1NGJ8_9FIRM</name>
<evidence type="ECO:0000256" key="8">
    <source>
        <dbReference type="ARBA" id="ARBA00022759"/>
    </source>
</evidence>
<comment type="subcellular location">
    <subcellularLocation>
        <location evidence="11">Cytoplasm</location>
    </subcellularLocation>
</comment>
<evidence type="ECO:0000256" key="6">
    <source>
        <dbReference type="ARBA" id="ARBA00022722"/>
    </source>
</evidence>